<comment type="catalytic activity">
    <reaction evidence="8 9">
        <text>hydrogencarbonate + H(+) = CO2 + H2O</text>
        <dbReference type="Rhea" id="RHEA:10748"/>
        <dbReference type="ChEBI" id="CHEBI:15377"/>
        <dbReference type="ChEBI" id="CHEBI:15378"/>
        <dbReference type="ChEBI" id="CHEBI:16526"/>
        <dbReference type="ChEBI" id="CHEBI:17544"/>
        <dbReference type="EC" id="4.2.1.1"/>
    </reaction>
</comment>
<evidence type="ECO:0000256" key="1">
    <source>
        <dbReference type="ARBA" id="ARBA00001947"/>
    </source>
</evidence>
<dbReference type="EMBL" id="MN661400">
    <property type="protein sequence ID" value="QOY24576.1"/>
    <property type="molecule type" value="Genomic_DNA"/>
</dbReference>
<evidence type="ECO:0000256" key="4">
    <source>
        <dbReference type="ARBA" id="ARBA00012925"/>
    </source>
</evidence>
<dbReference type="CDD" id="cd03124">
    <property type="entry name" value="alpha_CA_prokaryotic_like"/>
    <property type="match status" value="1"/>
</dbReference>
<evidence type="ECO:0000256" key="6">
    <source>
        <dbReference type="ARBA" id="ARBA00022833"/>
    </source>
</evidence>
<reference evidence="12" key="1">
    <citation type="submission" date="2019-11" db="EMBL/GenBank/DDBJ databases">
        <authorList>
            <person name="Qiao Y."/>
            <person name="Zhou Z."/>
            <person name="Bi Y."/>
            <person name="Wang Z."/>
        </authorList>
    </citation>
    <scope>NUCLEOTIDE SEQUENCE</scope>
</reference>
<dbReference type="SMART" id="SM01057">
    <property type="entry name" value="Carb_anhydrase"/>
    <property type="match status" value="1"/>
</dbReference>
<evidence type="ECO:0000256" key="2">
    <source>
        <dbReference type="ARBA" id="ARBA00002904"/>
    </source>
</evidence>
<dbReference type="SUPFAM" id="SSF51069">
    <property type="entry name" value="Carbonic anhydrase"/>
    <property type="match status" value="1"/>
</dbReference>
<feature type="chain" id="PRO_5033964118" description="Carbonic anhydrase" evidence="9">
    <location>
        <begin position="29"/>
        <end position="295"/>
    </location>
</feature>
<evidence type="ECO:0000256" key="10">
    <source>
        <dbReference type="SAM" id="MobiDB-lite"/>
    </source>
</evidence>
<organism evidence="12">
    <name type="scientific">Saccharina japonica</name>
    <name type="common">Sweet kelp</name>
    <name type="synonym">Laminaria japonica</name>
    <dbReference type="NCBI Taxonomy" id="88149"/>
    <lineage>
        <taxon>Eukaryota</taxon>
        <taxon>Sar</taxon>
        <taxon>Stramenopiles</taxon>
        <taxon>Ochrophyta</taxon>
        <taxon>PX clade</taxon>
        <taxon>Phaeophyceae</taxon>
        <taxon>Laminariales</taxon>
        <taxon>Laminariaceae</taxon>
        <taxon>Saccharina</taxon>
    </lineage>
</organism>
<dbReference type="AlphaFoldDB" id="A0A872YNN4"/>
<dbReference type="PROSITE" id="PS00162">
    <property type="entry name" value="ALPHA_CA_1"/>
    <property type="match status" value="1"/>
</dbReference>
<keyword evidence="5 9" id="KW-0479">Metal-binding</keyword>
<reference evidence="12" key="2">
    <citation type="journal article" date="2020" name="J. Phycol.">
        <title>Identification and characterization of a periplasmic alpha-carbonic anhydrase (CA) in the gametophytes of Saccharina japonica (Phaeophyceae)(1).</title>
        <authorList>
            <person name="Bi Y.H."/>
            <person name="Qiao Y.M."/>
            <person name="Wang Z."/>
            <person name="Zhou Z.G."/>
        </authorList>
    </citation>
    <scope>NUCLEOTIDE SEQUENCE</scope>
</reference>
<dbReference type="InterPro" id="IPR023561">
    <property type="entry name" value="Carbonic_anhydrase_a-class"/>
</dbReference>
<dbReference type="InterPro" id="IPR001148">
    <property type="entry name" value="CA_dom"/>
</dbReference>
<comment type="similarity">
    <text evidence="3 9">Belongs to the alpha-carbonic anhydrase family.</text>
</comment>
<dbReference type="GO" id="GO:0008270">
    <property type="term" value="F:zinc ion binding"/>
    <property type="evidence" value="ECO:0007669"/>
    <property type="project" value="UniProtKB-UniRule"/>
</dbReference>
<dbReference type="Pfam" id="PF00194">
    <property type="entry name" value="Carb_anhydrase"/>
    <property type="match status" value="1"/>
</dbReference>
<evidence type="ECO:0000259" key="11">
    <source>
        <dbReference type="PROSITE" id="PS51144"/>
    </source>
</evidence>
<evidence type="ECO:0000256" key="9">
    <source>
        <dbReference type="RuleBase" id="RU367011"/>
    </source>
</evidence>
<comment type="cofactor">
    <cofactor evidence="1 9">
        <name>Zn(2+)</name>
        <dbReference type="ChEBI" id="CHEBI:29105"/>
    </cofactor>
</comment>
<dbReference type="Gene3D" id="3.10.200.10">
    <property type="entry name" value="Alpha carbonic anhydrase"/>
    <property type="match status" value="1"/>
</dbReference>
<evidence type="ECO:0000256" key="7">
    <source>
        <dbReference type="ARBA" id="ARBA00023239"/>
    </source>
</evidence>
<proteinExistence type="evidence at transcript level"/>
<keyword evidence="7 9" id="KW-0456">Lyase</keyword>
<feature type="signal peptide" evidence="9">
    <location>
        <begin position="1"/>
        <end position="28"/>
    </location>
</feature>
<protein>
    <recommendedName>
        <fullName evidence="4 9">Carbonic anhydrase</fullName>
        <ecNumber evidence="4 9">4.2.1.1</ecNumber>
    </recommendedName>
</protein>
<dbReference type="InterPro" id="IPR018338">
    <property type="entry name" value="Carbonic_anhydrase_a-class_CS"/>
</dbReference>
<feature type="domain" description="Alpha-carbonic anhydrase" evidence="11">
    <location>
        <begin position="47"/>
        <end position="295"/>
    </location>
</feature>
<comment type="function">
    <text evidence="2 9">Reversible hydration of carbon dioxide.</text>
</comment>
<dbReference type="EC" id="4.2.1.1" evidence="4 9"/>
<sequence>MAPSAIRTMGKVLLCSLLLPSFPGLVAASQRQRGPTTADEPEESSFPDWTYRRASHEGERPYSPSDWEIGYPDCGGDSQSPINLSANVGTLVEATEFNLELFGAECASKELDFEANGHVWEIDFSECTSTSNLSFDGGKYSLLQMHIHSPSEHMVAGSLHDAEIHLVHSRDDSDGTESELLVIGVFLDAKEHGWNVALEPLWDVLGSGAKPRGVINPYELIPSDMAYSHYMGSLTTPPCSEIVRWVVMSTPTVIGDLQLDIFRDSVATATNSQVDERSNTNRPGQAINGRAVYIV</sequence>
<dbReference type="PROSITE" id="PS51144">
    <property type="entry name" value="ALPHA_CA_2"/>
    <property type="match status" value="1"/>
</dbReference>
<accession>A0A872YNN4</accession>
<dbReference type="InterPro" id="IPR036398">
    <property type="entry name" value="CA_dom_sf"/>
</dbReference>
<feature type="region of interest" description="Disordered" evidence="10">
    <location>
        <begin position="30"/>
        <end position="49"/>
    </location>
</feature>
<dbReference type="GO" id="GO:0004089">
    <property type="term" value="F:carbonate dehydratase activity"/>
    <property type="evidence" value="ECO:0007669"/>
    <property type="project" value="UniProtKB-UniRule"/>
</dbReference>
<dbReference type="EMBL" id="MN661399">
    <property type="protein sequence ID" value="QOY24575.1"/>
    <property type="molecule type" value="mRNA"/>
</dbReference>
<evidence type="ECO:0000313" key="12">
    <source>
        <dbReference type="EMBL" id="QOY24575.1"/>
    </source>
</evidence>
<evidence type="ECO:0000256" key="3">
    <source>
        <dbReference type="ARBA" id="ARBA00010718"/>
    </source>
</evidence>
<dbReference type="InterPro" id="IPR041891">
    <property type="entry name" value="Alpha_CA_prokaryot-like"/>
</dbReference>
<dbReference type="PANTHER" id="PTHR18952:SF265">
    <property type="entry name" value="CARBONIC ANHYDRASE"/>
    <property type="match status" value="1"/>
</dbReference>
<name>A0A872YNN4_SACJA</name>
<evidence type="ECO:0000256" key="5">
    <source>
        <dbReference type="ARBA" id="ARBA00022723"/>
    </source>
</evidence>
<keyword evidence="6 9" id="KW-0862">Zinc</keyword>
<dbReference type="PANTHER" id="PTHR18952">
    <property type="entry name" value="CARBONIC ANHYDRASE"/>
    <property type="match status" value="1"/>
</dbReference>
<gene>
    <name evidence="12" type="primary">CA2</name>
</gene>
<evidence type="ECO:0000256" key="8">
    <source>
        <dbReference type="ARBA" id="ARBA00048348"/>
    </source>
</evidence>
<keyword evidence="9" id="KW-0732">Signal</keyword>